<evidence type="ECO:0000313" key="4">
    <source>
        <dbReference type="EMBL" id="PWJ74781.1"/>
    </source>
</evidence>
<accession>A0AB73T344</accession>
<dbReference type="AlphaFoldDB" id="A0AB73T344"/>
<dbReference type="GO" id="GO:1904680">
    <property type="term" value="F:peptide transmembrane transporter activity"/>
    <property type="evidence" value="ECO:0007669"/>
    <property type="project" value="TreeGrafter"/>
</dbReference>
<evidence type="ECO:0000313" key="5">
    <source>
        <dbReference type="Proteomes" id="UP000245412"/>
    </source>
</evidence>
<gene>
    <name evidence="4" type="ORF">C7383_108211</name>
</gene>
<feature type="compositionally biased region" description="Polar residues" evidence="1">
    <location>
        <begin position="33"/>
        <end position="47"/>
    </location>
</feature>
<dbReference type="RefSeq" id="WP_109627560.1">
    <property type="nucleotide sequence ID" value="NZ_JANKBI010000006.1"/>
</dbReference>
<reference evidence="4 5" key="1">
    <citation type="submission" date="2018-05" db="EMBL/GenBank/DDBJ databases">
        <authorList>
            <person name="Goeker M."/>
            <person name="Huntemann M."/>
            <person name="Clum A."/>
            <person name="Pillay M."/>
            <person name="Palaniappan K."/>
            <person name="Varghese N."/>
            <person name="Mikhailova N."/>
            <person name="Stamatis D."/>
            <person name="Reddy T."/>
            <person name="Daum C."/>
            <person name="Shapiro N."/>
            <person name="Ivanova N."/>
            <person name="Kyrpides N."/>
            <person name="Woyke T."/>
        </authorList>
    </citation>
    <scope>NUCLEOTIDE SEQUENCE [LARGE SCALE GENOMIC DNA]</scope>
    <source>
        <strain evidence="4 5">DSM 26524</strain>
    </source>
</reference>
<dbReference type="SUPFAM" id="SSF53850">
    <property type="entry name" value="Periplasmic binding protein-like II"/>
    <property type="match status" value="1"/>
</dbReference>
<protein>
    <submittedName>
        <fullName evidence="4">Peptide/nickel transport system substrate-binding protein</fullName>
    </submittedName>
</protein>
<feature type="signal peptide" evidence="2">
    <location>
        <begin position="1"/>
        <end position="21"/>
    </location>
</feature>
<dbReference type="Gene3D" id="3.10.105.10">
    <property type="entry name" value="Dipeptide-binding Protein, Domain 3"/>
    <property type="match status" value="1"/>
</dbReference>
<dbReference type="GO" id="GO:0015833">
    <property type="term" value="P:peptide transport"/>
    <property type="evidence" value="ECO:0007669"/>
    <property type="project" value="TreeGrafter"/>
</dbReference>
<organism evidence="4 5">
    <name type="scientific">Murimonas intestini</name>
    <dbReference type="NCBI Taxonomy" id="1337051"/>
    <lineage>
        <taxon>Bacteria</taxon>
        <taxon>Bacillati</taxon>
        <taxon>Bacillota</taxon>
        <taxon>Clostridia</taxon>
        <taxon>Lachnospirales</taxon>
        <taxon>Lachnospiraceae</taxon>
        <taxon>Murimonas</taxon>
    </lineage>
</organism>
<dbReference type="InterPro" id="IPR000914">
    <property type="entry name" value="SBP_5_dom"/>
</dbReference>
<dbReference type="CDD" id="cd08509">
    <property type="entry name" value="PBP2_TmCBP_oligosaccharides_like"/>
    <property type="match status" value="1"/>
</dbReference>
<proteinExistence type="predicted"/>
<dbReference type="PIRSF" id="PIRSF002741">
    <property type="entry name" value="MppA"/>
    <property type="match status" value="1"/>
</dbReference>
<dbReference type="Pfam" id="PF00496">
    <property type="entry name" value="SBP_bac_5"/>
    <property type="match status" value="1"/>
</dbReference>
<evidence type="ECO:0000256" key="1">
    <source>
        <dbReference type="SAM" id="MobiDB-lite"/>
    </source>
</evidence>
<dbReference type="Proteomes" id="UP000245412">
    <property type="component" value="Unassembled WGS sequence"/>
</dbReference>
<dbReference type="PROSITE" id="PS51257">
    <property type="entry name" value="PROKAR_LIPOPROTEIN"/>
    <property type="match status" value="1"/>
</dbReference>
<name>A0AB73T344_9FIRM</name>
<evidence type="ECO:0000259" key="3">
    <source>
        <dbReference type="Pfam" id="PF00496"/>
    </source>
</evidence>
<keyword evidence="5" id="KW-1185">Reference proteome</keyword>
<feature type="chain" id="PRO_5044504035" evidence="2">
    <location>
        <begin position="22"/>
        <end position="671"/>
    </location>
</feature>
<dbReference type="EMBL" id="QGGY01000008">
    <property type="protein sequence ID" value="PWJ74781.1"/>
    <property type="molecule type" value="Genomic_DNA"/>
</dbReference>
<dbReference type="Gene3D" id="3.40.190.10">
    <property type="entry name" value="Periplasmic binding protein-like II"/>
    <property type="match status" value="1"/>
</dbReference>
<keyword evidence="2" id="KW-0732">Signal</keyword>
<dbReference type="PANTHER" id="PTHR30290:SF65">
    <property type="entry name" value="MONOACYL PHOSPHATIDYLINOSITOL TETRAMANNOSIDE-BINDING PROTEIN LPQW-RELATED"/>
    <property type="match status" value="1"/>
</dbReference>
<dbReference type="GO" id="GO:0042597">
    <property type="term" value="C:periplasmic space"/>
    <property type="evidence" value="ECO:0007669"/>
    <property type="project" value="UniProtKB-ARBA"/>
</dbReference>
<sequence>MKGKFKSIMAAGLAVAMAMTAACGKDTAPPSQPEVSETVSEANAKTTNAEKTIVKEAKTDGDDANVEMTDVGTPRNETLIVDILNGNSPDPMQMNPYLPGCVALDSGLHQLVFVHLWEINSVKGAQEPALAADMPEDISGGKYTKFRFHIREGVKWSDGVDLTAEDVEFTADMIMNTPEFSYNAYFTSLVKSMKAVDKYTIEIELNNPETRLVDRLGAGYTSSFKVVPKHIWEKEDPKTFKNSDCIGAGPYVLTKRDEQQGNWYLFEKRDDWQNTDVGIKVGEPGPKYMLFKFFGTEEKRVMAAVNNEIDILQDISPESWEILRKKNENFKAWYDEFPYADMDDACARGISFNCEKEPYNNEDVRWALTLATDIKAVSMATFSGMLRVTPISAPPVSVVQDTYQKPMLSWLKEFELKDGYKPFDDTYASSMVEMLKQQGIEGLPSDEEEMVNTFGVGWWKYDVEEAGKLLTDNGFTQKDGKWYLPDGTLWTIVLNAPADFEIESMRLAFAVADSWKKFGIDVQVKQLDSATFWNAESTGDFEAGAYWPACGNTPDMVEGLAGWNQKYYKPTGEIAFNNAGGCRYKNEEISEILDSLESVPPSDPKVIEGATDVYKLLVQGRPFIPMFGTSKFVPVNTTYWQGFQSSTNYFEGPWWWWSQFKYYTPHFQPAE</sequence>
<evidence type="ECO:0000256" key="2">
    <source>
        <dbReference type="SAM" id="SignalP"/>
    </source>
</evidence>
<dbReference type="InterPro" id="IPR039424">
    <property type="entry name" value="SBP_5"/>
</dbReference>
<comment type="caution">
    <text evidence="4">The sequence shown here is derived from an EMBL/GenBank/DDBJ whole genome shotgun (WGS) entry which is preliminary data.</text>
</comment>
<feature type="domain" description="Solute-binding protein family 5" evidence="3">
    <location>
        <begin position="128"/>
        <end position="562"/>
    </location>
</feature>
<dbReference type="GO" id="GO:0043190">
    <property type="term" value="C:ATP-binding cassette (ABC) transporter complex"/>
    <property type="evidence" value="ECO:0007669"/>
    <property type="project" value="InterPro"/>
</dbReference>
<feature type="region of interest" description="Disordered" evidence="1">
    <location>
        <begin position="24"/>
        <end position="47"/>
    </location>
</feature>
<dbReference type="InterPro" id="IPR030678">
    <property type="entry name" value="Peptide/Ni-bd"/>
</dbReference>
<dbReference type="PANTHER" id="PTHR30290">
    <property type="entry name" value="PERIPLASMIC BINDING COMPONENT OF ABC TRANSPORTER"/>
    <property type="match status" value="1"/>
</dbReference>